<reference evidence="2" key="1">
    <citation type="journal article" date="2015" name="Proc. Natl. Acad. Sci. U.S.A.">
        <title>Genome sequencing of adzuki bean (Vigna angularis) provides insight into high starch and low fat accumulation and domestication.</title>
        <authorList>
            <person name="Yang K."/>
            <person name="Tian Z."/>
            <person name="Chen C."/>
            <person name="Luo L."/>
            <person name="Zhao B."/>
            <person name="Wang Z."/>
            <person name="Yu L."/>
            <person name="Li Y."/>
            <person name="Sun Y."/>
            <person name="Li W."/>
            <person name="Chen Y."/>
            <person name="Li Y."/>
            <person name="Zhang Y."/>
            <person name="Ai D."/>
            <person name="Zhao J."/>
            <person name="Shang C."/>
            <person name="Ma Y."/>
            <person name="Wu B."/>
            <person name="Wang M."/>
            <person name="Gao L."/>
            <person name="Sun D."/>
            <person name="Zhang P."/>
            <person name="Guo F."/>
            <person name="Wang W."/>
            <person name="Li Y."/>
            <person name="Wang J."/>
            <person name="Varshney R.K."/>
            <person name="Wang J."/>
            <person name="Ling H.Q."/>
            <person name="Wan P."/>
        </authorList>
    </citation>
    <scope>NUCLEOTIDE SEQUENCE</scope>
    <source>
        <strain evidence="2">cv. Jingnong 6</strain>
    </source>
</reference>
<dbReference type="Proteomes" id="UP000053144">
    <property type="component" value="Chromosome 6"/>
</dbReference>
<accession>A0A0L9UR39</accession>
<sequence length="90" mass="9988">MKVVFSTVKSFDKKHVPLPKGGIRRPSPSSSVTVSHRVDHWLCLNRVSVIQCVAIAIGVHPSQRVVVRGLEGCSWRGLTRVWFVRVSAVV</sequence>
<gene>
    <name evidence="1" type="ORF">LR48_Vigan06g066600</name>
</gene>
<evidence type="ECO:0000313" key="1">
    <source>
        <dbReference type="EMBL" id="KOM45360.1"/>
    </source>
</evidence>
<protein>
    <submittedName>
        <fullName evidence="1">Uncharacterized protein</fullName>
    </submittedName>
</protein>
<proteinExistence type="predicted"/>
<dbReference type="AlphaFoldDB" id="A0A0L9UR39"/>
<dbReference type="EMBL" id="CM003376">
    <property type="protein sequence ID" value="KOM45360.1"/>
    <property type="molecule type" value="Genomic_DNA"/>
</dbReference>
<evidence type="ECO:0000313" key="2">
    <source>
        <dbReference type="Proteomes" id="UP000053144"/>
    </source>
</evidence>
<organism evidence="1 2">
    <name type="scientific">Phaseolus angularis</name>
    <name type="common">Azuki bean</name>
    <name type="synonym">Vigna angularis</name>
    <dbReference type="NCBI Taxonomy" id="3914"/>
    <lineage>
        <taxon>Eukaryota</taxon>
        <taxon>Viridiplantae</taxon>
        <taxon>Streptophyta</taxon>
        <taxon>Embryophyta</taxon>
        <taxon>Tracheophyta</taxon>
        <taxon>Spermatophyta</taxon>
        <taxon>Magnoliopsida</taxon>
        <taxon>eudicotyledons</taxon>
        <taxon>Gunneridae</taxon>
        <taxon>Pentapetalae</taxon>
        <taxon>rosids</taxon>
        <taxon>fabids</taxon>
        <taxon>Fabales</taxon>
        <taxon>Fabaceae</taxon>
        <taxon>Papilionoideae</taxon>
        <taxon>50 kb inversion clade</taxon>
        <taxon>NPAAA clade</taxon>
        <taxon>indigoferoid/millettioid clade</taxon>
        <taxon>Phaseoleae</taxon>
        <taxon>Vigna</taxon>
    </lineage>
</organism>
<name>A0A0L9UR39_PHAAN</name>
<dbReference type="Gramene" id="KOM45360">
    <property type="protein sequence ID" value="KOM45360"/>
    <property type="gene ID" value="LR48_Vigan06g066600"/>
</dbReference>